<accession>D0MS11</accession>
<organism evidence="1 2">
    <name type="scientific">Phytophthora infestans (strain T30-4)</name>
    <name type="common">Potato late blight agent</name>
    <dbReference type="NCBI Taxonomy" id="403677"/>
    <lineage>
        <taxon>Eukaryota</taxon>
        <taxon>Sar</taxon>
        <taxon>Stramenopiles</taxon>
        <taxon>Oomycota</taxon>
        <taxon>Peronosporomycetes</taxon>
        <taxon>Peronosporales</taxon>
        <taxon>Peronosporaceae</taxon>
        <taxon>Phytophthora</taxon>
    </lineage>
</organism>
<dbReference type="OrthoDB" id="129165at2759"/>
<dbReference type="GeneID" id="9473018"/>
<proteinExistence type="predicted"/>
<dbReference type="eggNOG" id="ENOG502RFZI">
    <property type="taxonomic scope" value="Eukaryota"/>
</dbReference>
<dbReference type="EMBL" id="DS028118">
    <property type="protein sequence ID" value="EEY58280.1"/>
    <property type="molecule type" value="Genomic_DNA"/>
</dbReference>
<dbReference type="OMA" id="DISNTME"/>
<dbReference type="VEuPathDB" id="FungiDB:PITG_00926"/>
<sequence>MSDSESSEEVPYVFGSDSKDEEEVLGSWKYPNVINQRIQVDNVDTFLLDKTREEAGQVAKRILQRMFGTTQHHLDGVSVSSFLFVWLDSTVLARLLIFVSRSLADYAAASTDDIYKFLEVELWLSVYGVTPDFFYDESNRALYPPAEEALPLPRYRAILAALSGNPFTKEGGSDQWTAPLTPDRDISYAYELARRLSADIGFVDGTAIATLNDDLIRLRSKAVDDIGLTHVRNPKKGYGPVQHGVVSLVTGLFLGGHVAANGESTVDIVRILQRSLCGSSTESQIRLPGILHALDRGYQSHAVNQQIVDTGGSIIGTHKRTQKFPFTFGKTPSQYRN</sequence>
<name>D0MS11_PHYIT</name>
<dbReference type="HOGENOM" id="CLU_825046_0_0_1"/>
<dbReference type="InParanoid" id="D0MS11"/>
<dbReference type="RefSeq" id="XP_002909466.1">
    <property type="nucleotide sequence ID" value="XM_002909420.1"/>
</dbReference>
<reference evidence="2" key="1">
    <citation type="journal article" date="2009" name="Nature">
        <title>Genome sequence and analysis of the Irish potato famine pathogen Phytophthora infestans.</title>
        <authorList>
            <consortium name="The Broad Institute Genome Sequencing Platform"/>
            <person name="Haas B.J."/>
            <person name="Kamoun S."/>
            <person name="Zody M.C."/>
            <person name="Jiang R.H."/>
            <person name="Handsaker R.E."/>
            <person name="Cano L.M."/>
            <person name="Grabherr M."/>
            <person name="Kodira C.D."/>
            <person name="Raffaele S."/>
            <person name="Torto-Alalibo T."/>
            <person name="Bozkurt T.O."/>
            <person name="Ah-Fong A.M."/>
            <person name="Alvarado L."/>
            <person name="Anderson V.L."/>
            <person name="Armstrong M.R."/>
            <person name="Avrova A."/>
            <person name="Baxter L."/>
            <person name="Beynon J."/>
            <person name="Boevink P.C."/>
            <person name="Bollmann S.R."/>
            <person name="Bos J.I."/>
            <person name="Bulone V."/>
            <person name="Cai G."/>
            <person name="Cakir C."/>
            <person name="Carrington J.C."/>
            <person name="Chawner M."/>
            <person name="Conti L."/>
            <person name="Costanzo S."/>
            <person name="Ewan R."/>
            <person name="Fahlgren N."/>
            <person name="Fischbach M.A."/>
            <person name="Fugelstad J."/>
            <person name="Gilroy E.M."/>
            <person name="Gnerre S."/>
            <person name="Green P.J."/>
            <person name="Grenville-Briggs L.J."/>
            <person name="Griffith J."/>
            <person name="Grunwald N.J."/>
            <person name="Horn K."/>
            <person name="Horner N.R."/>
            <person name="Hu C.H."/>
            <person name="Huitema E."/>
            <person name="Jeong D.H."/>
            <person name="Jones A.M."/>
            <person name="Jones J.D."/>
            <person name="Jones R.W."/>
            <person name="Karlsson E.K."/>
            <person name="Kunjeti S.G."/>
            <person name="Lamour K."/>
            <person name="Liu Z."/>
            <person name="Ma L."/>
            <person name="Maclean D."/>
            <person name="Chibucos M.C."/>
            <person name="McDonald H."/>
            <person name="McWalters J."/>
            <person name="Meijer H.J."/>
            <person name="Morgan W."/>
            <person name="Morris P.F."/>
            <person name="Munro C.A."/>
            <person name="O'Neill K."/>
            <person name="Ospina-Giraldo M."/>
            <person name="Pinzon A."/>
            <person name="Pritchard L."/>
            <person name="Ramsahoye B."/>
            <person name="Ren Q."/>
            <person name="Restrepo S."/>
            <person name="Roy S."/>
            <person name="Sadanandom A."/>
            <person name="Savidor A."/>
            <person name="Schornack S."/>
            <person name="Schwartz D.C."/>
            <person name="Schumann U.D."/>
            <person name="Schwessinger B."/>
            <person name="Seyer L."/>
            <person name="Sharpe T."/>
            <person name="Silvar C."/>
            <person name="Song J."/>
            <person name="Studholme D.J."/>
            <person name="Sykes S."/>
            <person name="Thines M."/>
            <person name="van de Vondervoort P.J."/>
            <person name="Phuntumart V."/>
            <person name="Wawra S."/>
            <person name="Weide R."/>
            <person name="Win J."/>
            <person name="Young C."/>
            <person name="Zhou S."/>
            <person name="Fry W."/>
            <person name="Meyers B.C."/>
            <person name="van West P."/>
            <person name="Ristaino J."/>
            <person name="Govers F."/>
            <person name="Birch P.R."/>
            <person name="Whisson S.C."/>
            <person name="Judelson H.S."/>
            <person name="Nusbaum C."/>
        </authorList>
    </citation>
    <scope>NUCLEOTIDE SEQUENCE [LARGE SCALE GENOMIC DNA]</scope>
    <source>
        <strain evidence="2">T30-4</strain>
    </source>
</reference>
<dbReference type="AlphaFoldDB" id="D0MS11"/>
<protein>
    <recommendedName>
        <fullName evidence="3">PiggyBac transposable element-derived protein domain-containing protein</fullName>
    </recommendedName>
</protein>
<evidence type="ECO:0000313" key="1">
    <source>
        <dbReference type="EMBL" id="EEY58280.1"/>
    </source>
</evidence>
<evidence type="ECO:0000313" key="2">
    <source>
        <dbReference type="Proteomes" id="UP000006643"/>
    </source>
</evidence>
<evidence type="ECO:0008006" key="3">
    <source>
        <dbReference type="Google" id="ProtNLM"/>
    </source>
</evidence>
<gene>
    <name evidence="1" type="ORF">PITG_00926</name>
</gene>
<keyword evidence="2" id="KW-1185">Reference proteome</keyword>
<dbReference type="Proteomes" id="UP000006643">
    <property type="component" value="Unassembled WGS sequence"/>
</dbReference>
<dbReference type="KEGG" id="pif:PITG_00926"/>